<gene>
    <name evidence="1" type="ORF">DFR74_103521</name>
</gene>
<accession>A0A366DS10</accession>
<evidence type="ECO:0000313" key="1">
    <source>
        <dbReference type="EMBL" id="RBO92873.1"/>
    </source>
</evidence>
<organism evidence="1 2">
    <name type="scientific">Nocardia puris</name>
    <dbReference type="NCBI Taxonomy" id="208602"/>
    <lineage>
        <taxon>Bacteria</taxon>
        <taxon>Bacillati</taxon>
        <taxon>Actinomycetota</taxon>
        <taxon>Actinomycetes</taxon>
        <taxon>Mycobacteriales</taxon>
        <taxon>Nocardiaceae</taxon>
        <taxon>Nocardia</taxon>
    </lineage>
</organism>
<comment type="caution">
    <text evidence="1">The sequence shown here is derived from an EMBL/GenBank/DDBJ whole genome shotgun (WGS) entry which is preliminary data.</text>
</comment>
<dbReference type="Proteomes" id="UP000252586">
    <property type="component" value="Unassembled WGS sequence"/>
</dbReference>
<keyword evidence="2" id="KW-1185">Reference proteome</keyword>
<sequence length="54" mass="5791">MPSPLRGALVARFAANGVDHRVVTGTGQHTELNAAMWAAMTEFLAQLRAAPTER</sequence>
<proteinExistence type="predicted"/>
<dbReference type="EMBL" id="QNRE01000003">
    <property type="protein sequence ID" value="RBO92873.1"/>
    <property type="molecule type" value="Genomic_DNA"/>
</dbReference>
<reference evidence="1 2" key="1">
    <citation type="submission" date="2018-06" db="EMBL/GenBank/DDBJ databases">
        <title>Genomic Encyclopedia of Type Strains, Phase IV (KMG-IV): sequencing the most valuable type-strain genomes for metagenomic binning, comparative biology and taxonomic classification.</title>
        <authorList>
            <person name="Goeker M."/>
        </authorList>
    </citation>
    <scope>NUCLEOTIDE SEQUENCE [LARGE SCALE GENOMIC DNA]</scope>
    <source>
        <strain evidence="1 2">DSM 44599</strain>
    </source>
</reference>
<evidence type="ECO:0000313" key="2">
    <source>
        <dbReference type="Proteomes" id="UP000252586"/>
    </source>
</evidence>
<name>A0A366DS10_9NOCA</name>
<dbReference type="AlphaFoldDB" id="A0A366DS10"/>
<protein>
    <submittedName>
        <fullName evidence="1">Uncharacterized protein</fullName>
    </submittedName>
</protein>
<dbReference type="STRING" id="1210090.GCA_001613185_05958"/>
<dbReference type="RefSeq" id="WP_195124725.1">
    <property type="nucleotide sequence ID" value="NZ_CP107943.1"/>
</dbReference>